<dbReference type="GO" id="GO:0005829">
    <property type="term" value="C:cytosol"/>
    <property type="evidence" value="ECO:0007669"/>
    <property type="project" value="TreeGrafter"/>
</dbReference>
<accession>H2J2N7</accession>
<name>H2J2N7_MARPK</name>
<keyword evidence="2" id="KW-1185">Reference proteome</keyword>
<reference evidence="1 2" key="1">
    <citation type="journal article" date="2012" name="J. Bacteriol.">
        <title>Complete Genome Sequence of the Thermophilic, Piezophilic, Heterotrophic Bacterium Marinitoga piezophila KA3.</title>
        <authorList>
            <person name="Lucas S."/>
            <person name="Han J."/>
            <person name="Lapidus A."/>
            <person name="Cheng J.F."/>
            <person name="Goodwin L.A."/>
            <person name="Pitluck S."/>
            <person name="Peters L."/>
            <person name="Mikhailova N."/>
            <person name="Teshima H."/>
            <person name="Detter J.C."/>
            <person name="Han C."/>
            <person name="Tapia R."/>
            <person name="Land M."/>
            <person name="Hauser L."/>
            <person name="Kyrpides N.C."/>
            <person name="Ivanova N."/>
            <person name="Pagani I."/>
            <person name="Vannier P."/>
            <person name="Oger P."/>
            <person name="Bartlett D.H."/>
            <person name="Noll K.M."/>
            <person name="Woyke T."/>
            <person name="Jebbar M."/>
        </authorList>
    </citation>
    <scope>NUCLEOTIDE SEQUENCE [LARGE SCALE GENOMIC DNA]</scope>
    <source>
        <strain evidence="2">DSM 14283 / JCM 11233 / KA3</strain>
    </source>
</reference>
<dbReference type="Gene3D" id="3.40.1260.10">
    <property type="entry name" value="DsrEFH-like"/>
    <property type="match status" value="1"/>
</dbReference>
<dbReference type="InterPro" id="IPR003787">
    <property type="entry name" value="Sulphur_relay_DsrE/F-like"/>
</dbReference>
<dbReference type="PANTHER" id="PTHR34874:SF1">
    <property type="entry name" value="PROTEIN YCHN"/>
    <property type="match status" value="1"/>
</dbReference>
<dbReference type="STRING" id="443254.Marpi_0021"/>
<gene>
    <name evidence="1" type="ordered locus">Marpi_0021</name>
</gene>
<sequence length="133" mass="14694">MEAALDYKNIDIGGNNMKIAIQVMVQPYTYQDIDSAINIAKAALNKGHEVTIFLFCDSAIASNDKIKPVRSDRKIPSLLKEVVDMGGRVEICGICMDYRGITKDMIVEGSNPSGLPELAELIYESDRFISFMA</sequence>
<dbReference type="PANTHER" id="PTHR34874">
    <property type="entry name" value="PROTEIN YCHN"/>
    <property type="match status" value="1"/>
</dbReference>
<dbReference type="EMBL" id="CP003257">
    <property type="protein sequence ID" value="AEX84481.1"/>
    <property type="molecule type" value="Genomic_DNA"/>
</dbReference>
<evidence type="ECO:0000313" key="2">
    <source>
        <dbReference type="Proteomes" id="UP000007161"/>
    </source>
</evidence>
<dbReference type="AlphaFoldDB" id="H2J2N7"/>
<protein>
    <submittedName>
        <fullName evidence="1">Uncharacterized protein</fullName>
    </submittedName>
</protein>
<dbReference type="HOGENOM" id="CLU_151801_1_0_0"/>
<dbReference type="eggNOG" id="COG1553">
    <property type="taxonomic scope" value="Bacteria"/>
</dbReference>
<dbReference type="Pfam" id="PF02635">
    <property type="entry name" value="DsrE"/>
    <property type="match status" value="1"/>
</dbReference>
<proteinExistence type="predicted"/>
<reference evidence="2" key="2">
    <citation type="submission" date="2012-01" db="EMBL/GenBank/DDBJ databases">
        <title>Complete sequence of chromosome of Marinitoga piezophila KA3.</title>
        <authorList>
            <person name="Lucas S."/>
            <person name="Han J."/>
            <person name="Lapidus A."/>
            <person name="Cheng J.-F."/>
            <person name="Goodwin L."/>
            <person name="Pitluck S."/>
            <person name="Peters L."/>
            <person name="Mikhailova N."/>
            <person name="Teshima H."/>
            <person name="Detter J.C."/>
            <person name="Han C."/>
            <person name="Tapia R."/>
            <person name="Land M."/>
            <person name="Hauser L."/>
            <person name="Kyrpides N."/>
            <person name="Ivanova N."/>
            <person name="Pagani I."/>
            <person name="Jebbar M."/>
            <person name="Vannier P."/>
            <person name="Oger P."/>
            <person name="Cario A."/>
            <person name="Bartlett D."/>
            <person name="Noll K.M."/>
            <person name="Woyke T."/>
        </authorList>
    </citation>
    <scope>NUCLEOTIDE SEQUENCE [LARGE SCALE GENOMIC DNA]</scope>
    <source>
        <strain evidence="2">DSM 14283 / JCM 11233 / KA3</strain>
    </source>
</reference>
<organism evidence="1 2">
    <name type="scientific">Marinitoga piezophila (strain DSM 14283 / JCM 11233 / KA3)</name>
    <dbReference type="NCBI Taxonomy" id="443254"/>
    <lineage>
        <taxon>Bacteria</taxon>
        <taxon>Thermotogati</taxon>
        <taxon>Thermotogota</taxon>
        <taxon>Thermotogae</taxon>
        <taxon>Petrotogales</taxon>
        <taxon>Petrotogaceae</taxon>
        <taxon>Marinitoga</taxon>
    </lineage>
</organism>
<dbReference type="KEGG" id="mpz:Marpi_0021"/>
<evidence type="ECO:0000313" key="1">
    <source>
        <dbReference type="EMBL" id="AEX84481.1"/>
    </source>
</evidence>
<dbReference type="SUPFAM" id="SSF75169">
    <property type="entry name" value="DsrEFH-like"/>
    <property type="match status" value="1"/>
</dbReference>
<dbReference type="Proteomes" id="UP000007161">
    <property type="component" value="Chromosome"/>
</dbReference>
<dbReference type="InterPro" id="IPR027396">
    <property type="entry name" value="DsrEFH-like"/>
</dbReference>